<dbReference type="InterPro" id="IPR039420">
    <property type="entry name" value="WalR-like"/>
</dbReference>
<sequence>MAYDVAASPADAGVPTILVVGGDDVERRRFSDVFGGNGFLTIQVDGPEAADAVMGQQAVDLVVLDERSFGARAYSFCRSSAVSGRAPVILLSGTSDTISQIVALEVGADEVIAADVDCRLLLARARAMLRRSRVQGPAPRPRGEGRWSLDPQTHIATGPDGGQVELARHQARLMQFFLDRPGTVVTTTLIANEDAAFRMEPTAFRTAISRLRRRLAQIDGAEFVRIVRGSGYVHLAAPLRGAAAN</sequence>
<dbReference type="GO" id="GO:0000976">
    <property type="term" value="F:transcription cis-regulatory region binding"/>
    <property type="evidence" value="ECO:0007669"/>
    <property type="project" value="TreeGrafter"/>
</dbReference>
<dbReference type="PROSITE" id="PS51755">
    <property type="entry name" value="OMPR_PHOB"/>
    <property type="match status" value="1"/>
</dbReference>
<feature type="DNA-binding region" description="OmpR/PhoB-type" evidence="7">
    <location>
        <begin position="138"/>
        <end position="236"/>
    </location>
</feature>
<dbReference type="PROSITE" id="PS50110">
    <property type="entry name" value="RESPONSE_REGULATORY"/>
    <property type="match status" value="1"/>
</dbReference>
<dbReference type="PANTHER" id="PTHR48111:SF1">
    <property type="entry name" value="TWO-COMPONENT RESPONSE REGULATOR ORR33"/>
    <property type="match status" value="1"/>
</dbReference>
<evidence type="ECO:0000256" key="6">
    <source>
        <dbReference type="PROSITE-ProRule" id="PRU00169"/>
    </source>
</evidence>
<organism evidence="11 12">
    <name type="scientific">Brevundimonas subvibrioides</name>
    <dbReference type="NCBI Taxonomy" id="74313"/>
    <lineage>
        <taxon>Bacteria</taxon>
        <taxon>Pseudomonadati</taxon>
        <taxon>Pseudomonadota</taxon>
        <taxon>Alphaproteobacteria</taxon>
        <taxon>Caulobacterales</taxon>
        <taxon>Caulobacteraceae</taxon>
        <taxon>Brevundimonas</taxon>
    </lineage>
</organism>
<dbReference type="SUPFAM" id="SSF52172">
    <property type="entry name" value="CheY-like"/>
    <property type="match status" value="1"/>
</dbReference>
<dbReference type="Gene3D" id="3.40.50.2300">
    <property type="match status" value="1"/>
</dbReference>
<dbReference type="EMBL" id="NCEB01000023">
    <property type="protein sequence ID" value="OYX32338.1"/>
    <property type="molecule type" value="Genomic_DNA"/>
</dbReference>
<keyword evidence="1 6" id="KW-0597">Phosphoprotein</keyword>
<gene>
    <name evidence="11" type="ORF">B7Z01_11260</name>
</gene>
<dbReference type="InterPro" id="IPR036388">
    <property type="entry name" value="WH-like_DNA-bd_sf"/>
</dbReference>
<accession>A0A258FJZ2</accession>
<dbReference type="InterPro" id="IPR016032">
    <property type="entry name" value="Sig_transdc_resp-reg_C-effctor"/>
</dbReference>
<proteinExistence type="predicted"/>
<dbReference type="SMART" id="SM00448">
    <property type="entry name" value="REC"/>
    <property type="match status" value="1"/>
</dbReference>
<evidence type="ECO:0000313" key="12">
    <source>
        <dbReference type="Proteomes" id="UP000215595"/>
    </source>
</evidence>
<feature type="domain" description="Response regulatory" evidence="9">
    <location>
        <begin position="16"/>
        <end position="129"/>
    </location>
</feature>
<dbReference type="InterPro" id="IPR001789">
    <property type="entry name" value="Sig_transdc_resp-reg_receiver"/>
</dbReference>
<keyword evidence="2" id="KW-0902">Two-component regulatory system</keyword>
<dbReference type="GO" id="GO:0006355">
    <property type="term" value="P:regulation of DNA-templated transcription"/>
    <property type="evidence" value="ECO:0007669"/>
    <property type="project" value="InterPro"/>
</dbReference>
<feature type="modified residue" description="4-aspartylphosphate" evidence="6">
    <location>
        <position position="65"/>
    </location>
</feature>
<dbReference type="InterPro" id="IPR011006">
    <property type="entry name" value="CheY-like_superfamily"/>
</dbReference>
<evidence type="ECO:0000256" key="4">
    <source>
        <dbReference type="ARBA" id="ARBA00023125"/>
    </source>
</evidence>
<reference evidence="11 12" key="1">
    <citation type="submission" date="2017-03" db="EMBL/GenBank/DDBJ databases">
        <title>Lifting the veil on microbial sulfur biogeochemistry in mining wastewaters.</title>
        <authorList>
            <person name="Kantor R.S."/>
            <person name="Colenbrander Nelson T."/>
            <person name="Marshall S."/>
            <person name="Bennett D."/>
            <person name="Apte S."/>
            <person name="Camacho D."/>
            <person name="Thomas B.C."/>
            <person name="Warren L.A."/>
            <person name="Banfield J.F."/>
        </authorList>
    </citation>
    <scope>NUCLEOTIDE SEQUENCE [LARGE SCALE GENOMIC DNA]</scope>
    <source>
        <strain evidence="11">32-69-9</strain>
    </source>
</reference>
<keyword evidence="3" id="KW-0805">Transcription regulation</keyword>
<evidence type="ECO:0000256" key="7">
    <source>
        <dbReference type="PROSITE-ProRule" id="PRU01091"/>
    </source>
</evidence>
<evidence type="ECO:0000313" key="11">
    <source>
        <dbReference type="EMBL" id="OYX32338.1"/>
    </source>
</evidence>
<evidence type="ECO:0000256" key="2">
    <source>
        <dbReference type="ARBA" id="ARBA00023012"/>
    </source>
</evidence>
<evidence type="ECO:0000256" key="8">
    <source>
        <dbReference type="SAM" id="MobiDB-lite"/>
    </source>
</evidence>
<dbReference type="AlphaFoldDB" id="A0A258FJZ2"/>
<keyword evidence="4 7" id="KW-0238">DNA-binding</keyword>
<evidence type="ECO:0000259" key="10">
    <source>
        <dbReference type="PROSITE" id="PS51755"/>
    </source>
</evidence>
<name>A0A258FJZ2_9CAUL</name>
<dbReference type="GO" id="GO:0005829">
    <property type="term" value="C:cytosol"/>
    <property type="evidence" value="ECO:0007669"/>
    <property type="project" value="TreeGrafter"/>
</dbReference>
<evidence type="ECO:0000256" key="3">
    <source>
        <dbReference type="ARBA" id="ARBA00023015"/>
    </source>
</evidence>
<dbReference type="GO" id="GO:0032993">
    <property type="term" value="C:protein-DNA complex"/>
    <property type="evidence" value="ECO:0007669"/>
    <property type="project" value="TreeGrafter"/>
</dbReference>
<dbReference type="SMART" id="SM00862">
    <property type="entry name" value="Trans_reg_C"/>
    <property type="match status" value="1"/>
</dbReference>
<dbReference type="SUPFAM" id="SSF46894">
    <property type="entry name" value="C-terminal effector domain of the bipartite response regulators"/>
    <property type="match status" value="1"/>
</dbReference>
<feature type="region of interest" description="Disordered" evidence="8">
    <location>
        <begin position="133"/>
        <end position="152"/>
    </location>
</feature>
<dbReference type="Proteomes" id="UP000215595">
    <property type="component" value="Unassembled WGS sequence"/>
</dbReference>
<dbReference type="PANTHER" id="PTHR48111">
    <property type="entry name" value="REGULATOR OF RPOS"/>
    <property type="match status" value="1"/>
</dbReference>
<dbReference type="Pfam" id="PF00486">
    <property type="entry name" value="Trans_reg_C"/>
    <property type="match status" value="1"/>
</dbReference>
<comment type="caution">
    <text evidence="11">The sequence shown here is derived from an EMBL/GenBank/DDBJ whole genome shotgun (WGS) entry which is preliminary data.</text>
</comment>
<dbReference type="Gene3D" id="1.10.10.10">
    <property type="entry name" value="Winged helix-like DNA-binding domain superfamily/Winged helix DNA-binding domain"/>
    <property type="match status" value="1"/>
</dbReference>
<protein>
    <recommendedName>
        <fullName evidence="13">Response regulator transcription factor</fullName>
    </recommendedName>
</protein>
<dbReference type="GO" id="GO:0000156">
    <property type="term" value="F:phosphorelay response regulator activity"/>
    <property type="evidence" value="ECO:0007669"/>
    <property type="project" value="TreeGrafter"/>
</dbReference>
<evidence type="ECO:0008006" key="13">
    <source>
        <dbReference type="Google" id="ProtNLM"/>
    </source>
</evidence>
<keyword evidence="5" id="KW-0804">Transcription</keyword>
<dbReference type="InterPro" id="IPR001867">
    <property type="entry name" value="OmpR/PhoB-type_DNA-bd"/>
</dbReference>
<evidence type="ECO:0000256" key="1">
    <source>
        <dbReference type="ARBA" id="ARBA00022553"/>
    </source>
</evidence>
<evidence type="ECO:0000259" key="9">
    <source>
        <dbReference type="PROSITE" id="PS50110"/>
    </source>
</evidence>
<evidence type="ECO:0000256" key="5">
    <source>
        <dbReference type="ARBA" id="ARBA00023163"/>
    </source>
</evidence>
<feature type="domain" description="OmpR/PhoB-type" evidence="10">
    <location>
        <begin position="138"/>
        <end position="236"/>
    </location>
</feature>